<feature type="transmembrane region" description="Helical" evidence="9">
    <location>
        <begin position="12"/>
        <end position="36"/>
    </location>
</feature>
<reference evidence="11" key="1">
    <citation type="submission" date="2017-04" db="EMBL/GenBank/DDBJ databases">
        <title>Function of individual gut microbiota members based on whole genome sequencing of pure cultures obtained from chicken caecum.</title>
        <authorList>
            <person name="Medvecky M."/>
            <person name="Cejkova D."/>
            <person name="Polansky O."/>
            <person name="Karasova D."/>
            <person name="Kubasova T."/>
            <person name="Cizek A."/>
            <person name="Rychlik I."/>
        </authorList>
    </citation>
    <scope>NUCLEOTIDE SEQUENCE [LARGE SCALE GENOMIC DNA]</scope>
    <source>
        <strain evidence="11">An5</strain>
    </source>
</reference>
<evidence type="ECO:0000256" key="5">
    <source>
        <dbReference type="ARBA" id="ARBA00022683"/>
    </source>
</evidence>
<dbReference type="InterPro" id="IPR013853">
    <property type="entry name" value="EIIC-GAT"/>
</dbReference>
<comment type="caution">
    <text evidence="10">The sequence shown here is derived from an EMBL/GenBank/DDBJ whole genome shotgun (WGS) entry which is preliminary data.</text>
</comment>
<keyword evidence="2" id="KW-0813">Transport</keyword>
<dbReference type="EMBL" id="NFIE01000001">
    <property type="protein sequence ID" value="OUN89943.1"/>
    <property type="molecule type" value="Genomic_DNA"/>
</dbReference>
<feature type="transmembrane region" description="Helical" evidence="9">
    <location>
        <begin position="221"/>
        <end position="242"/>
    </location>
</feature>
<dbReference type="PANTHER" id="PTHR37324:SF2">
    <property type="entry name" value="PTS SYSTEM GALACTITOL-SPECIFIC EIIC COMPONENT"/>
    <property type="match status" value="1"/>
</dbReference>
<feature type="transmembrane region" description="Helical" evidence="9">
    <location>
        <begin position="398"/>
        <end position="417"/>
    </location>
</feature>
<organism evidence="10 11">
    <name type="scientific">[Collinsella] massiliensis</name>
    <dbReference type="NCBI Taxonomy" id="1232426"/>
    <lineage>
        <taxon>Bacteria</taxon>
        <taxon>Bacillati</taxon>
        <taxon>Actinomycetota</taxon>
        <taxon>Coriobacteriia</taxon>
        <taxon>Coriobacteriales</taxon>
        <taxon>Coriobacteriaceae</taxon>
        <taxon>Enorma</taxon>
    </lineage>
</organism>
<dbReference type="GO" id="GO:0009401">
    <property type="term" value="P:phosphoenolpyruvate-dependent sugar phosphotransferase system"/>
    <property type="evidence" value="ECO:0007669"/>
    <property type="project" value="UniProtKB-KW"/>
</dbReference>
<keyword evidence="11" id="KW-1185">Reference proteome</keyword>
<dbReference type="Proteomes" id="UP000195781">
    <property type="component" value="Unassembled WGS sequence"/>
</dbReference>
<name>A0A1Y3XWJ8_9ACTN</name>
<evidence type="ECO:0000256" key="1">
    <source>
        <dbReference type="ARBA" id="ARBA00004651"/>
    </source>
</evidence>
<feature type="transmembrane region" description="Helical" evidence="9">
    <location>
        <begin position="308"/>
        <end position="326"/>
    </location>
</feature>
<evidence type="ECO:0000313" key="11">
    <source>
        <dbReference type="Proteomes" id="UP000195781"/>
    </source>
</evidence>
<dbReference type="RefSeq" id="WP_019239263.1">
    <property type="nucleotide sequence ID" value="NZ_CABKRW010000070.1"/>
</dbReference>
<gene>
    <name evidence="10" type="ORF">B5G02_00885</name>
</gene>
<feature type="transmembrane region" description="Helical" evidence="9">
    <location>
        <begin position="359"/>
        <end position="378"/>
    </location>
</feature>
<sequence length="418" mass="44634">MEVLAGALDWFAGLSSAVITMIGIFIVALVLARLGVFGSLRAAVQVSAAIVAMSTMTGMFASAMSPVLSTVVESLGFNLDVIDLGNPSAYQILFSLPFYALLLPIGFLVNVVLITLKFTDTLDVDIFNYSVFSLSGAYVWAITGNIPLAIVAFVITEIVVLKLADITAPKIQEAYGLDGVSIPHGNAVVFAPVGMAVNWVVEKIPFLAKIDWSPEAIENKFGKAVQPWVIGFVLGVVFGIVGGQGFDGTLMLAISTASFMIIFPRIANTLIEGITPVADGMREHFGKRFNRDLNIGLDAAILVGEPDVMATGIIVTPFVVLLAFILPGNRVMPLADLAVAAPFLVSCCMPYVKKNIFRGFICGIIIMIISLYMCSLTADWYTQVAVLEGTPFESITTSLGFASSWLSALIGQITAFFM</sequence>
<feature type="transmembrane region" description="Helical" evidence="9">
    <location>
        <begin position="92"/>
        <end position="116"/>
    </location>
</feature>
<keyword evidence="3" id="KW-1003">Cell membrane</keyword>
<protein>
    <recommendedName>
        <fullName evidence="12">PTS galactitol transporter subunit IIC</fullName>
    </recommendedName>
</protein>
<evidence type="ECO:0000256" key="4">
    <source>
        <dbReference type="ARBA" id="ARBA00022597"/>
    </source>
</evidence>
<evidence type="ECO:0000256" key="3">
    <source>
        <dbReference type="ARBA" id="ARBA00022475"/>
    </source>
</evidence>
<dbReference type="OrthoDB" id="9787936at2"/>
<evidence type="ECO:0000256" key="6">
    <source>
        <dbReference type="ARBA" id="ARBA00022692"/>
    </source>
</evidence>
<feature type="transmembrane region" description="Helical" evidence="9">
    <location>
        <begin position="137"/>
        <end position="161"/>
    </location>
</feature>
<proteinExistence type="predicted"/>
<evidence type="ECO:0000256" key="2">
    <source>
        <dbReference type="ARBA" id="ARBA00022448"/>
    </source>
</evidence>
<dbReference type="GO" id="GO:0005886">
    <property type="term" value="C:plasma membrane"/>
    <property type="evidence" value="ECO:0007669"/>
    <property type="project" value="UniProtKB-SubCell"/>
</dbReference>
<dbReference type="AlphaFoldDB" id="A0A1Y3XWJ8"/>
<dbReference type="InterPro" id="IPR004703">
    <property type="entry name" value="PTS_sugar-sp_permease"/>
</dbReference>
<accession>A0A1Y3XWJ8</accession>
<keyword evidence="4" id="KW-0762">Sugar transport</keyword>
<evidence type="ECO:0000313" key="10">
    <source>
        <dbReference type="EMBL" id="OUN89943.1"/>
    </source>
</evidence>
<feature type="transmembrane region" description="Helical" evidence="9">
    <location>
        <begin position="181"/>
        <end position="201"/>
    </location>
</feature>
<dbReference type="GO" id="GO:0015577">
    <property type="term" value="F:galactitol transmembrane transporter activity"/>
    <property type="evidence" value="ECO:0007669"/>
    <property type="project" value="InterPro"/>
</dbReference>
<comment type="subcellular location">
    <subcellularLocation>
        <location evidence="1">Cell membrane</location>
        <topology evidence="1">Multi-pass membrane protein</topology>
    </subcellularLocation>
</comment>
<evidence type="ECO:0000256" key="9">
    <source>
        <dbReference type="SAM" id="Phobius"/>
    </source>
</evidence>
<evidence type="ECO:0000256" key="7">
    <source>
        <dbReference type="ARBA" id="ARBA00022989"/>
    </source>
</evidence>
<feature type="transmembrane region" description="Helical" evidence="9">
    <location>
        <begin position="48"/>
        <end position="72"/>
    </location>
</feature>
<dbReference type="Pfam" id="PF03611">
    <property type="entry name" value="EIIC-GAT"/>
    <property type="match status" value="1"/>
</dbReference>
<evidence type="ECO:0000256" key="8">
    <source>
        <dbReference type="ARBA" id="ARBA00023136"/>
    </source>
</evidence>
<keyword evidence="6 9" id="KW-0812">Transmembrane</keyword>
<dbReference type="PANTHER" id="PTHR37324">
    <property type="entry name" value="PTS SYSTEM GALACTITOL-SPECIFIC EIIC COMPONENT"/>
    <property type="match status" value="1"/>
</dbReference>
<keyword evidence="5" id="KW-0598">Phosphotransferase system</keyword>
<keyword evidence="7 9" id="KW-1133">Transmembrane helix</keyword>
<evidence type="ECO:0008006" key="12">
    <source>
        <dbReference type="Google" id="ProtNLM"/>
    </source>
</evidence>
<keyword evidence="8 9" id="KW-0472">Membrane</keyword>